<proteinExistence type="predicted"/>
<name>A0A5C3LWE0_9AGAR</name>
<keyword evidence="2" id="KW-1185">Reference proteome</keyword>
<protein>
    <submittedName>
        <fullName evidence="1">Uncharacterized protein</fullName>
    </submittedName>
</protein>
<dbReference type="AlphaFoldDB" id="A0A5C3LWE0"/>
<dbReference type="Proteomes" id="UP000308652">
    <property type="component" value="Unassembled WGS sequence"/>
</dbReference>
<sequence>MNLLLFTFHFVFETSKTHVWHFRHLSPATKYGKQIAPTACPRIFSKFDLFLFYIFVRLLQDIKTPFKASSRINRSLPPFNPRSHGSTISSGTGKSTHSGDIIACLYFLNHNPGYASLL</sequence>
<evidence type="ECO:0000313" key="1">
    <source>
        <dbReference type="EMBL" id="TFK37320.1"/>
    </source>
</evidence>
<evidence type="ECO:0000313" key="2">
    <source>
        <dbReference type="Proteomes" id="UP000308652"/>
    </source>
</evidence>
<organism evidence="1 2">
    <name type="scientific">Crucibulum laeve</name>
    <dbReference type="NCBI Taxonomy" id="68775"/>
    <lineage>
        <taxon>Eukaryota</taxon>
        <taxon>Fungi</taxon>
        <taxon>Dikarya</taxon>
        <taxon>Basidiomycota</taxon>
        <taxon>Agaricomycotina</taxon>
        <taxon>Agaricomycetes</taxon>
        <taxon>Agaricomycetidae</taxon>
        <taxon>Agaricales</taxon>
        <taxon>Agaricineae</taxon>
        <taxon>Nidulariaceae</taxon>
        <taxon>Crucibulum</taxon>
    </lineage>
</organism>
<gene>
    <name evidence="1" type="ORF">BDQ12DRAFT_155872</name>
</gene>
<dbReference type="EMBL" id="ML213608">
    <property type="protein sequence ID" value="TFK37320.1"/>
    <property type="molecule type" value="Genomic_DNA"/>
</dbReference>
<accession>A0A5C3LWE0</accession>
<reference evidence="1 2" key="1">
    <citation type="journal article" date="2019" name="Nat. Ecol. Evol.">
        <title>Megaphylogeny resolves global patterns of mushroom evolution.</title>
        <authorList>
            <person name="Varga T."/>
            <person name="Krizsan K."/>
            <person name="Foldi C."/>
            <person name="Dima B."/>
            <person name="Sanchez-Garcia M."/>
            <person name="Sanchez-Ramirez S."/>
            <person name="Szollosi G.J."/>
            <person name="Szarkandi J.G."/>
            <person name="Papp V."/>
            <person name="Albert L."/>
            <person name="Andreopoulos W."/>
            <person name="Angelini C."/>
            <person name="Antonin V."/>
            <person name="Barry K.W."/>
            <person name="Bougher N.L."/>
            <person name="Buchanan P."/>
            <person name="Buyck B."/>
            <person name="Bense V."/>
            <person name="Catcheside P."/>
            <person name="Chovatia M."/>
            <person name="Cooper J."/>
            <person name="Damon W."/>
            <person name="Desjardin D."/>
            <person name="Finy P."/>
            <person name="Geml J."/>
            <person name="Haridas S."/>
            <person name="Hughes K."/>
            <person name="Justo A."/>
            <person name="Karasinski D."/>
            <person name="Kautmanova I."/>
            <person name="Kiss B."/>
            <person name="Kocsube S."/>
            <person name="Kotiranta H."/>
            <person name="LaButti K.M."/>
            <person name="Lechner B.E."/>
            <person name="Liimatainen K."/>
            <person name="Lipzen A."/>
            <person name="Lukacs Z."/>
            <person name="Mihaltcheva S."/>
            <person name="Morgado L.N."/>
            <person name="Niskanen T."/>
            <person name="Noordeloos M.E."/>
            <person name="Ohm R.A."/>
            <person name="Ortiz-Santana B."/>
            <person name="Ovrebo C."/>
            <person name="Racz N."/>
            <person name="Riley R."/>
            <person name="Savchenko A."/>
            <person name="Shiryaev A."/>
            <person name="Soop K."/>
            <person name="Spirin V."/>
            <person name="Szebenyi C."/>
            <person name="Tomsovsky M."/>
            <person name="Tulloss R.E."/>
            <person name="Uehling J."/>
            <person name="Grigoriev I.V."/>
            <person name="Vagvolgyi C."/>
            <person name="Papp T."/>
            <person name="Martin F.M."/>
            <person name="Miettinen O."/>
            <person name="Hibbett D.S."/>
            <person name="Nagy L.G."/>
        </authorList>
    </citation>
    <scope>NUCLEOTIDE SEQUENCE [LARGE SCALE GENOMIC DNA]</scope>
    <source>
        <strain evidence="1 2">CBS 166.37</strain>
    </source>
</reference>